<reference evidence="1" key="1">
    <citation type="submission" date="2019-04" db="EMBL/GenBank/DDBJ databases">
        <authorList>
            <consortium name="Pathogen Informatics"/>
        </authorList>
    </citation>
    <scope>NUCLEOTIDE SEQUENCE</scope>
    <source>
        <strain evidence="1">NCTC9183</strain>
    </source>
</reference>
<evidence type="ECO:0000313" key="1">
    <source>
        <dbReference type="EMBL" id="VTM51016.1"/>
    </source>
</evidence>
<sequence length="45" mass="5238">MINPRLQMQQHLQTLTRQAQHAPLVDRLSALQNILSERRGSVCER</sequence>
<dbReference type="Proteomes" id="UP000507695">
    <property type="component" value="Unassembled WGS sequence"/>
</dbReference>
<name>A0A4P0XUU2_KLEPN</name>
<gene>
    <name evidence="1" type="primary">pulL_1</name>
    <name evidence="1" type="ORF">NCTC9183_01585</name>
</gene>
<dbReference type="AlphaFoldDB" id="A0A4P0XUU2"/>
<proteinExistence type="predicted"/>
<dbReference type="EMBL" id="CABDVL010000003">
    <property type="protein sequence ID" value="VTM51016.1"/>
    <property type="molecule type" value="Genomic_DNA"/>
</dbReference>
<accession>A0A4P0XUU2</accession>
<organism evidence="1">
    <name type="scientific">Klebsiella pneumoniae</name>
    <dbReference type="NCBI Taxonomy" id="573"/>
    <lineage>
        <taxon>Bacteria</taxon>
        <taxon>Pseudomonadati</taxon>
        <taxon>Pseudomonadota</taxon>
        <taxon>Gammaproteobacteria</taxon>
        <taxon>Enterobacterales</taxon>
        <taxon>Enterobacteriaceae</taxon>
        <taxon>Klebsiella/Raoultella group</taxon>
        <taxon>Klebsiella</taxon>
        <taxon>Klebsiella pneumoniae complex</taxon>
    </lineage>
</organism>
<protein>
    <submittedName>
        <fullName evidence="1">Pullulanase secretion protein PulL</fullName>
    </submittedName>
</protein>